<dbReference type="CDD" id="cd18773">
    <property type="entry name" value="PDC1_HK_sensor"/>
    <property type="match status" value="1"/>
</dbReference>
<feature type="transmembrane region" description="Helical" evidence="7">
    <location>
        <begin position="304"/>
        <end position="326"/>
    </location>
</feature>
<evidence type="ECO:0000256" key="7">
    <source>
        <dbReference type="SAM" id="Phobius"/>
    </source>
</evidence>
<feature type="domain" description="PAS" evidence="9">
    <location>
        <begin position="475"/>
        <end position="515"/>
    </location>
</feature>
<sequence>MPHRSRWRPSTITAGAGALLAATVLAGAGYGLWREDRKLHADTSNRQALVARVLEDHASRSLDAALVALTGLSDVAARGTPPEVLQALMGQTQASLGFLRGIALVDADGQVLAAADPADRGVRIRPDALGAWPDPGRDAIGGFLAGRSLASLATHPWPDNAVAAPPGVGFIPLLRALRMPGPGGERTVLLAALLNPDALANFQQMTLQDPSAAAALVDLDGRVLAATQGAEALPGDRQVRLLLPGAPLAAIRAGREHGRWQGPGLREGPQMTAYRALRARPLAVVVELPQQALREQWLGTARDLGLPAVVIAAALLGLSFVGAAALRARERSQAELDDAQRRTAERERELSAIFGSVQDLLFRTDAAGRLTFINEGYARLSGQAPADVLGRPLNELFGDSPAVASLFDACADDDVRPRQMRADWIAPDGQARSFEINLVPLRRRPGELEWVGSAADVSGLMRAQAELRAQLGLARSLLASSPLPMSVLDDDNRYLDVNRAWEQFTGRRRNDVLGRKAANYLCTEEAALHDARDAELLARGGEMSYEAVWHGTDGRRRDLFVSKSTFSDALGKPMGIVACLMDISDFREAERATRAARDAALQSSRAKSDFIANVSHELRTPLQSILGFSAIGSRRTRDQPRLAELFADVHESGQRMLSLVNDLLDLSKIEQGVEPMQPERLDLRPLVADLSRELAPLLAAREQQLHTELGDEELVVLADRRRLQQLLRNLLANAIRFSPSGGLIELGATLADDGAVRVDVSDRGPGIPPDELETIFEAFVQSSATKDFSGGTGLGLAICRRIAQAHGGRVWAANRDGGGAVLSLTLPATRFGDTAPGAL</sequence>
<dbReference type="InterPro" id="IPR035965">
    <property type="entry name" value="PAS-like_dom_sf"/>
</dbReference>
<dbReference type="CDD" id="cd00082">
    <property type="entry name" value="HisKA"/>
    <property type="match status" value="1"/>
</dbReference>
<evidence type="ECO:0000259" key="8">
    <source>
        <dbReference type="PROSITE" id="PS50109"/>
    </source>
</evidence>
<dbReference type="PRINTS" id="PR00344">
    <property type="entry name" value="BCTRLSENSOR"/>
</dbReference>
<keyword evidence="3" id="KW-0597">Phosphoprotein</keyword>
<dbReference type="SMART" id="SM00387">
    <property type="entry name" value="HATPase_c"/>
    <property type="match status" value="1"/>
</dbReference>
<evidence type="ECO:0000256" key="1">
    <source>
        <dbReference type="ARBA" id="ARBA00000085"/>
    </source>
</evidence>
<dbReference type="PROSITE" id="PS50113">
    <property type="entry name" value="PAC"/>
    <property type="match status" value="2"/>
</dbReference>
<evidence type="ECO:0000259" key="9">
    <source>
        <dbReference type="PROSITE" id="PS50112"/>
    </source>
</evidence>
<dbReference type="CDD" id="cd00075">
    <property type="entry name" value="HATPase"/>
    <property type="match status" value="1"/>
</dbReference>
<gene>
    <name evidence="11" type="ORF">J2X21_001963</name>
</gene>
<dbReference type="Proteomes" id="UP001180825">
    <property type="component" value="Unassembled WGS sequence"/>
</dbReference>
<dbReference type="CDD" id="cd00130">
    <property type="entry name" value="PAS"/>
    <property type="match status" value="2"/>
</dbReference>
<dbReference type="InterPro" id="IPR000014">
    <property type="entry name" value="PAS"/>
</dbReference>
<keyword evidence="4" id="KW-0808">Transferase</keyword>
<evidence type="ECO:0000259" key="10">
    <source>
        <dbReference type="PROSITE" id="PS50113"/>
    </source>
</evidence>
<dbReference type="InterPro" id="IPR005467">
    <property type="entry name" value="His_kinase_dom"/>
</dbReference>
<dbReference type="Pfam" id="PF00512">
    <property type="entry name" value="HisKA"/>
    <property type="match status" value="1"/>
</dbReference>
<dbReference type="Pfam" id="PF00989">
    <property type="entry name" value="PAS"/>
    <property type="match status" value="1"/>
</dbReference>
<dbReference type="InterPro" id="IPR003661">
    <property type="entry name" value="HisK_dim/P_dom"/>
</dbReference>
<dbReference type="InterPro" id="IPR013656">
    <property type="entry name" value="PAS_4"/>
</dbReference>
<protein>
    <recommendedName>
        <fullName evidence="2">histidine kinase</fullName>
        <ecNumber evidence="2">2.7.13.3</ecNumber>
    </recommendedName>
</protein>
<dbReference type="PANTHER" id="PTHR43711:SF1">
    <property type="entry name" value="HISTIDINE KINASE 1"/>
    <property type="match status" value="1"/>
</dbReference>
<dbReference type="PROSITE" id="PS50112">
    <property type="entry name" value="PAS"/>
    <property type="match status" value="2"/>
</dbReference>
<dbReference type="Gene3D" id="3.30.450.20">
    <property type="entry name" value="PAS domain"/>
    <property type="match status" value="3"/>
</dbReference>
<evidence type="ECO:0000256" key="2">
    <source>
        <dbReference type="ARBA" id="ARBA00012438"/>
    </source>
</evidence>
<feature type="domain" description="Histidine kinase" evidence="8">
    <location>
        <begin position="613"/>
        <end position="830"/>
    </location>
</feature>
<comment type="catalytic activity">
    <reaction evidence="1">
        <text>ATP + protein L-histidine = ADP + protein N-phospho-L-histidine.</text>
        <dbReference type="EC" id="2.7.13.3"/>
    </reaction>
</comment>
<keyword evidence="5" id="KW-0418">Kinase</keyword>
<feature type="domain" description="PAS" evidence="9">
    <location>
        <begin position="346"/>
        <end position="397"/>
    </location>
</feature>
<dbReference type="NCBIfam" id="TIGR00229">
    <property type="entry name" value="sensory_box"/>
    <property type="match status" value="2"/>
</dbReference>
<dbReference type="Pfam" id="PF02518">
    <property type="entry name" value="HATPase_c"/>
    <property type="match status" value="1"/>
</dbReference>
<evidence type="ECO:0000256" key="5">
    <source>
        <dbReference type="ARBA" id="ARBA00022777"/>
    </source>
</evidence>
<dbReference type="EMBL" id="JAVDXV010000003">
    <property type="protein sequence ID" value="MDR7332830.1"/>
    <property type="molecule type" value="Genomic_DNA"/>
</dbReference>
<keyword evidence="12" id="KW-1185">Reference proteome</keyword>
<dbReference type="SUPFAM" id="SSF55785">
    <property type="entry name" value="PYP-like sensor domain (PAS domain)"/>
    <property type="match status" value="2"/>
</dbReference>
<evidence type="ECO:0000313" key="11">
    <source>
        <dbReference type="EMBL" id="MDR7332830.1"/>
    </source>
</evidence>
<evidence type="ECO:0000313" key="12">
    <source>
        <dbReference type="Proteomes" id="UP001180825"/>
    </source>
</evidence>
<dbReference type="InterPro" id="IPR050736">
    <property type="entry name" value="Sensor_HK_Regulatory"/>
</dbReference>
<dbReference type="SMART" id="SM00388">
    <property type="entry name" value="HisKA"/>
    <property type="match status" value="1"/>
</dbReference>
<keyword evidence="7" id="KW-0812">Transmembrane</keyword>
<dbReference type="InterPro" id="IPR013767">
    <property type="entry name" value="PAS_fold"/>
</dbReference>
<evidence type="ECO:0000256" key="3">
    <source>
        <dbReference type="ARBA" id="ARBA00022553"/>
    </source>
</evidence>
<feature type="domain" description="PAC" evidence="10">
    <location>
        <begin position="543"/>
        <end position="595"/>
    </location>
</feature>
<dbReference type="Gene3D" id="1.10.287.130">
    <property type="match status" value="1"/>
</dbReference>
<reference evidence="11 12" key="1">
    <citation type="submission" date="2023-07" db="EMBL/GenBank/DDBJ databases">
        <title>Sorghum-associated microbial communities from plants grown in Nebraska, USA.</title>
        <authorList>
            <person name="Schachtman D."/>
        </authorList>
    </citation>
    <scope>NUCLEOTIDE SEQUENCE [LARGE SCALE GENOMIC DNA]</scope>
    <source>
        <strain evidence="11 12">BE316</strain>
    </source>
</reference>
<feature type="domain" description="PAC" evidence="10">
    <location>
        <begin position="418"/>
        <end position="469"/>
    </location>
</feature>
<dbReference type="InterPro" id="IPR036890">
    <property type="entry name" value="HATPase_C_sf"/>
</dbReference>
<organism evidence="11 12">
    <name type="scientific">Roseateles asaccharophilus</name>
    <dbReference type="NCBI Taxonomy" id="582607"/>
    <lineage>
        <taxon>Bacteria</taxon>
        <taxon>Pseudomonadati</taxon>
        <taxon>Pseudomonadota</taxon>
        <taxon>Betaproteobacteria</taxon>
        <taxon>Burkholderiales</taxon>
        <taxon>Sphaerotilaceae</taxon>
        <taxon>Roseateles</taxon>
    </lineage>
</organism>
<dbReference type="InterPro" id="IPR000700">
    <property type="entry name" value="PAS-assoc_C"/>
</dbReference>
<comment type="caution">
    <text evidence="11">The sequence shown here is derived from an EMBL/GenBank/DDBJ whole genome shotgun (WGS) entry which is preliminary data.</text>
</comment>
<dbReference type="PROSITE" id="PS50109">
    <property type="entry name" value="HIS_KIN"/>
    <property type="match status" value="1"/>
</dbReference>
<keyword evidence="7" id="KW-1133">Transmembrane helix</keyword>
<dbReference type="CDD" id="cd12915">
    <property type="entry name" value="PDC2_DGC_like"/>
    <property type="match status" value="1"/>
</dbReference>
<dbReference type="Gene3D" id="3.30.565.10">
    <property type="entry name" value="Histidine kinase-like ATPase, C-terminal domain"/>
    <property type="match status" value="1"/>
</dbReference>
<name>A0ABU2A6T4_9BURK</name>
<dbReference type="SMART" id="SM00091">
    <property type="entry name" value="PAS"/>
    <property type="match status" value="2"/>
</dbReference>
<dbReference type="InterPro" id="IPR036097">
    <property type="entry name" value="HisK_dim/P_sf"/>
</dbReference>
<dbReference type="PANTHER" id="PTHR43711">
    <property type="entry name" value="TWO-COMPONENT HISTIDINE KINASE"/>
    <property type="match status" value="1"/>
</dbReference>
<dbReference type="SUPFAM" id="SSF55874">
    <property type="entry name" value="ATPase domain of HSP90 chaperone/DNA topoisomerase II/histidine kinase"/>
    <property type="match status" value="1"/>
</dbReference>
<evidence type="ECO:0000256" key="6">
    <source>
        <dbReference type="ARBA" id="ARBA00023012"/>
    </source>
</evidence>
<proteinExistence type="predicted"/>
<dbReference type="EC" id="2.7.13.3" evidence="2"/>
<dbReference type="Pfam" id="PF08448">
    <property type="entry name" value="PAS_4"/>
    <property type="match status" value="1"/>
</dbReference>
<dbReference type="RefSeq" id="WP_310327873.1">
    <property type="nucleotide sequence ID" value="NZ_JAVDXV010000003.1"/>
</dbReference>
<dbReference type="InterPro" id="IPR003594">
    <property type="entry name" value="HATPase_dom"/>
</dbReference>
<dbReference type="SUPFAM" id="SSF47384">
    <property type="entry name" value="Homodimeric domain of signal transducing histidine kinase"/>
    <property type="match status" value="1"/>
</dbReference>
<keyword evidence="6" id="KW-0902">Two-component regulatory system</keyword>
<keyword evidence="7" id="KW-0472">Membrane</keyword>
<accession>A0ABU2A6T4</accession>
<evidence type="ECO:0000256" key="4">
    <source>
        <dbReference type="ARBA" id="ARBA00022679"/>
    </source>
</evidence>
<dbReference type="InterPro" id="IPR004358">
    <property type="entry name" value="Sig_transdc_His_kin-like_C"/>
</dbReference>